<evidence type="ECO:0000313" key="2">
    <source>
        <dbReference type="Proteomes" id="UP000265520"/>
    </source>
</evidence>
<comment type="caution">
    <text evidence="1">The sequence shown here is derived from an EMBL/GenBank/DDBJ whole genome shotgun (WGS) entry which is preliminary data.</text>
</comment>
<protein>
    <submittedName>
        <fullName evidence="1">Uncharacterized protein</fullName>
    </submittedName>
</protein>
<feature type="non-terminal residue" evidence="1">
    <location>
        <position position="1"/>
    </location>
</feature>
<keyword evidence="2" id="KW-1185">Reference proteome</keyword>
<name>A0A392WE98_9FABA</name>
<dbReference type="AlphaFoldDB" id="A0A392WE98"/>
<dbReference type="EMBL" id="LXQA011456983">
    <property type="protein sequence ID" value="MCI97872.1"/>
    <property type="molecule type" value="Genomic_DNA"/>
</dbReference>
<sequence length="65" mass="7755">RNTYQNQEEGSEPTLTSESELILTSEALKLQRLYSFRVWKHQRLKTFQRLNTFIAWITNQTNTPP</sequence>
<dbReference type="Proteomes" id="UP000265520">
    <property type="component" value="Unassembled WGS sequence"/>
</dbReference>
<reference evidence="1 2" key="1">
    <citation type="journal article" date="2018" name="Front. Plant Sci.">
        <title>Red Clover (Trifolium pratense) and Zigzag Clover (T. medium) - A Picture of Genomic Similarities and Differences.</title>
        <authorList>
            <person name="Dluhosova J."/>
            <person name="Istvanek J."/>
            <person name="Nedelnik J."/>
            <person name="Repkova J."/>
        </authorList>
    </citation>
    <scope>NUCLEOTIDE SEQUENCE [LARGE SCALE GENOMIC DNA]</scope>
    <source>
        <strain evidence="2">cv. 10/8</strain>
        <tissue evidence="1">Leaf</tissue>
    </source>
</reference>
<evidence type="ECO:0000313" key="1">
    <source>
        <dbReference type="EMBL" id="MCI97872.1"/>
    </source>
</evidence>
<accession>A0A392WE98</accession>
<proteinExistence type="predicted"/>
<organism evidence="1 2">
    <name type="scientific">Trifolium medium</name>
    <dbReference type="NCBI Taxonomy" id="97028"/>
    <lineage>
        <taxon>Eukaryota</taxon>
        <taxon>Viridiplantae</taxon>
        <taxon>Streptophyta</taxon>
        <taxon>Embryophyta</taxon>
        <taxon>Tracheophyta</taxon>
        <taxon>Spermatophyta</taxon>
        <taxon>Magnoliopsida</taxon>
        <taxon>eudicotyledons</taxon>
        <taxon>Gunneridae</taxon>
        <taxon>Pentapetalae</taxon>
        <taxon>rosids</taxon>
        <taxon>fabids</taxon>
        <taxon>Fabales</taxon>
        <taxon>Fabaceae</taxon>
        <taxon>Papilionoideae</taxon>
        <taxon>50 kb inversion clade</taxon>
        <taxon>NPAAA clade</taxon>
        <taxon>Hologalegina</taxon>
        <taxon>IRL clade</taxon>
        <taxon>Trifolieae</taxon>
        <taxon>Trifolium</taxon>
    </lineage>
</organism>